<dbReference type="Pfam" id="PF01910">
    <property type="entry name" value="Thiamine_BP"/>
    <property type="match status" value="1"/>
</dbReference>
<dbReference type="OrthoDB" id="5886358at2"/>
<dbReference type="InterPro" id="IPR029756">
    <property type="entry name" value="MTH1187/YkoF-like"/>
</dbReference>
<proteinExistence type="inferred from homology"/>
<dbReference type="PANTHER" id="PTHR33777">
    <property type="entry name" value="UPF0045 PROTEIN ECM15"/>
    <property type="match status" value="1"/>
</dbReference>
<dbReference type="SUPFAM" id="SSF89957">
    <property type="entry name" value="MTH1187/YkoF-like"/>
    <property type="match status" value="1"/>
</dbReference>
<gene>
    <name evidence="3" type="ORF">BG258_11760</name>
</gene>
<dbReference type="InterPro" id="IPR002767">
    <property type="entry name" value="Thiamine_BP"/>
</dbReference>
<comment type="similarity">
    <text evidence="1">Belongs to the UPF0045 family.</text>
</comment>
<dbReference type="Proteomes" id="UP000094784">
    <property type="component" value="Unassembled WGS sequence"/>
</dbReference>
<organism evidence="3 4">
    <name type="scientific">Lysinibacillus fusiformis</name>
    <dbReference type="NCBI Taxonomy" id="28031"/>
    <lineage>
        <taxon>Bacteria</taxon>
        <taxon>Bacillati</taxon>
        <taxon>Bacillota</taxon>
        <taxon>Bacilli</taxon>
        <taxon>Bacillales</taxon>
        <taxon>Bacillaceae</taxon>
        <taxon>Lysinibacillus</taxon>
    </lineage>
</organism>
<evidence type="ECO:0000259" key="2">
    <source>
        <dbReference type="Pfam" id="PF01910"/>
    </source>
</evidence>
<dbReference type="GO" id="GO:0005829">
    <property type="term" value="C:cytosol"/>
    <property type="evidence" value="ECO:0007669"/>
    <property type="project" value="TreeGrafter"/>
</dbReference>
<accession>A0A1E4R7R3</accession>
<evidence type="ECO:0000313" key="3">
    <source>
        <dbReference type="EMBL" id="ODV56522.1"/>
    </source>
</evidence>
<dbReference type="EMBL" id="MECQ01000001">
    <property type="protein sequence ID" value="ODV56522.1"/>
    <property type="molecule type" value="Genomic_DNA"/>
</dbReference>
<dbReference type="InterPro" id="IPR051614">
    <property type="entry name" value="UPF0045_domain"/>
</dbReference>
<name>A0A1E4R7R3_9BACI</name>
<dbReference type="Gene3D" id="3.30.70.930">
    <property type="match status" value="1"/>
</dbReference>
<sequence length="97" mass="10756">MANSLISVQIIPKTEKYEDVIPYVDAAIAVIDASGVKYEVHPLETTMEGELTTLLQIIEKMNVKMVELGAINVITQVKILYQPNGITMATLTEKYQS</sequence>
<dbReference type="RefSeq" id="WP_069481513.1">
    <property type="nucleotide sequence ID" value="NZ_JACUVP010000001.1"/>
</dbReference>
<dbReference type="AlphaFoldDB" id="A0A1E4R7R3"/>
<evidence type="ECO:0000256" key="1">
    <source>
        <dbReference type="ARBA" id="ARBA00010272"/>
    </source>
</evidence>
<feature type="domain" description="Thiamine-binding protein" evidence="2">
    <location>
        <begin position="7"/>
        <end position="94"/>
    </location>
</feature>
<evidence type="ECO:0000313" key="4">
    <source>
        <dbReference type="Proteomes" id="UP000094784"/>
    </source>
</evidence>
<dbReference type="PANTHER" id="PTHR33777:SF1">
    <property type="entry name" value="UPF0045 PROTEIN ECM15"/>
    <property type="match status" value="1"/>
</dbReference>
<protein>
    <recommendedName>
        <fullName evidence="2">Thiamine-binding protein domain-containing protein</fullName>
    </recommendedName>
</protein>
<reference evidence="3 4" key="1">
    <citation type="submission" date="2016-09" db="EMBL/GenBank/DDBJ databases">
        <title>Draft genome sequence of the soil isolate, Lysinibacillus fusiformis M5, a potential hypoxanthine producer.</title>
        <authorList>
            <person name="Gallegos-Monterrosa R."/>
            <person name="Maroti G."/>
            <person name="Balint B."/>
            <person name="Kovacs A.T."/>
        </authorList>
    </citation>
    <scope>NUCLEOTIDE SEQUENCE [LARGE SCALE GENOMIC DNA]</scope>
    <source>
        <strain evidence="3 4">M5</strain>
    </source>
</reference>
<comment type="caution">
    <text evidence="3">The sequence shown here is derived from an EMBL/GenBank/DDBJ whole genome shotgun (WGS) entry which is preliminary data.</text>
</comment>